<evidence type="ECO:0000256" key="2">
    <source>
        <dbReference type="ARBA" id="ARBA00022723"/>
    </source>
</evidence>
<reference evidence="7" key="1">
    <citation type="submission" date="2015-01" db="EMBL/GenBank/DDBJ databases">
        <title>Draft genome sequence of Pasteurella multocida isolated from alpaca pneumonia.</title>
        <authorList>
            <person name="Maturrano L."/>
            <person name="Hurtado R."/>
            <person name="Allasi N."/>
            <person name="Juscamayta E."/>
            <person name="Fernandez D."/>
            <person name="Maximiliano J."/>
            <person name="Rimac R."/>
            <person name="Rosadio R."/>
        </authorList>
    </citation>
    <scope>NUCLEOTIDE SEQUENCE</scope>
    <source>
        <strain evidence="7">UNMSM</strain>
    </source>
</reference>
<dbReference type="SMART" id="SM00558">
    <property type="entry name" value="JmjC"/>
    <property type="match status" value="1"/>
</dbReference>
<keyword evidence="5" id="KW-0408">Iron</keyword>
<evidence type="ECO:0000256" key="1">
    <source>
        <dbReference type="ARBA" id="ARBA00001954"/>
    </source>
</evidence>
<name>A0A126QGT4_PASMD</name>
<evidence type="ECO:0000256" key="5">
    <source>
        <dbReference type="ARBA" id="ARBA00023004"/>
    </source>
</evidence>
<keyword evidence="2" id="KW-0479">Metal-binding</keyword>
<evidence type="ECO:0000256" key="3">
    <source>
        <dbReference type="ARBA" id="ARBA00022964"/>
    </source>
</evidence>
<dbReference type="Pfam" id="PF08007">
    <property type="entry name" value="JmjC_2"/>
    <property type="match status" value="1"/>
</dbReference>
<proteinExistence type="predicted"/>
<accession>A0A126QGT4</accession>
<evidence type="ECO:0000259" key="6">
    <source>
        <dbReference type="PROSITE" id="PS51184"/>
    </source>
</evidence>
<keyword evidence="4" id="KW-0560">Oxidoreductase</keyword>
<sequence length="412" mass="47329">MGFYRKDHTEQKESMMKFCLPEHITPEIFLRDYWQKQPLLIRNGLPEIVGMFEPDDIIELAQQEDVTSRLIKQFSEDNWQLARSPLTAKDFKNLPAQWSVLVQNLEQWSPELGQLWHAFGFIPQWQRDDIMVSYAPAGGSVGRHYDEYDVFLVQGYGHRRWQLGKWCDPSTEFKANQPIRIFDDMGELILDEVMAPGDILYVPSRLSHYGVAQDDCLTFSFGLRYPNVADLFDNINKGICQALPEIDLTELNIPLRLSPATQATGKLDPVMVENMKQQFFAKLANSAQFDRLFQHAVATTVSSRRYELLETEGYCDLDEVRSILAENGTIVQDNNCKLLYLENPLRVYANGEWLDELNEIEAQVLKALADGQQLDFAFLTQLCAQADDPDSTLDLLLDSLCNWLDDGWVLLE</sequence>
<dbReference type="Gene3D" id="3.40.366.30">
    <property type="entry name" value="50S ribosomal protein L16 arginine hydroxylase, Chain A, Domain 2"/>
    <property type="match status" value="1"/>
</dbReference>
<keyword evidence="3" id="KW-0223">Dioxygenase</keyword>
<dbReference type="InterPro" id="IPR039994">
    <property type="entry name" value="NO66-like"/>
</dbReference>
<dbReference type="SUPFAM" id="SSF51197">
    <property type="entry name" value="Clavaminate synthase-like"/>
    <property type="match status" value="1"/>
</dbReference>
<comment type="cofactor">
    <cofactor evidence="1">
        <name>Fe(2+)</name>
        <dbReference type="ChEBI" id="CHEBI:29033"/>
    </cofactor>
</comment>
<dbReference type="GO" id="GO:0016706">
    <property type="term" value="F:2-oxoglutarate-dependent dioxygenase activity"/>
    <property type="evidence" value="ECO:0007669"/>
    <property type="project" value="TreeGrafter"/>
</dbReference>
<evidence type="ECO:0000256" key="4">
    <source>
        <dbReference type="ARBA" id="ARBA00023002"/>
    </source>
</evidence>
<dbReference type="PANTHER" id="PTHR13096">
    <property type="entry name" value="MINA53 MYC INDUCED NUCLEAR ANTIGEN"/>
    <property type="match status" value="1"/>
</dbReference>
<dbReference type="AlphaFoldDB" id="A0A126QGT4"/>
<feature type="domain" description="JmjC" evidence="6">
    <location>
        <begin position="111"/>
        <end position="240"/>
    </location>
</feature>
<dbReference type="GO" id="GO:0046872">
    <property type="term" value="F:metal ion binding"/>
    <property type="evidence" value="ECO:0007669"/>
    <property type="project" value="UniProtKB-KW"/>
</dbReference>
<dbReference type="EMBL" id="KP660037">
    <property type="protein sequence ID" value="AMK07876.1"/>
    <property type="molecule type" value="Genomic_DNA"/>
</dbReference>
<dbReference type="PANTHER" id="PTHR13096:SF8">
    <property type="entry name" value="RIBOSOMAL OXYGENASE 1"/>
    <property type="match status" value="1"/>
</dbReference>
<evidence type="ECO:0000313" key="7">
    <source>
        <dbReference type="EMBL" id="AMK07876.1"/>
    </source>
</evidence>
<gene>
    <name evidence="7" type="primary">PM0167</name>
</gene>
<organism evidence="7">
    <name type="scientific">Pasteurella multocida</name>
    <dbReference type="NCBI Taxonomy" id="747"/>
    <lineage>
        <taxon>Bacteria</taxon>
        <taxon>Pseudomonadati</taxon>
        <taxon>Pseudomonadota</taxon>
        <taxon>Gammaproteobacteria</taxon>
        <taxon>Pasteurellales</taxon>
        <taxon>Pasteurellaceae</taxon>
        <taxon>Pasteurella</taxon>
    </lineage>
</organism>
<dbReference type="PROSITE" id="PS51184">
    <property type="entry name" value="JMJC"/>
    <property type="match status" value="1"/>
</dbReference>
<dbReference type="InterPro" id="IPR046799">
    <property type="entry name" value="ROXA-like_wH"/>
</dbReference>
<dbReference type="InterPro" id="IPR003347">
    <property type="entry name" value="JmjC_dom"/>
</dbReference>
<dbReference type="Pfam" id="PF20514">
    <property type="entry name" value="WHD_ROXA"/>
    <property type="match status" value="1"/>
</dbReference>
<dbReference type="Gene3D" id="2.60.120.650">
    <property type="entry name" value="Cupin"/>
    <property type="match status" value="1"/>
</dbReference>
<protein>
    <submittedName>
        <fullName evidence="7">PM0167 protein</fullName>
    </submittedName>
</protein>